<dbReference type="PROSITE" id="PS51635">
    <property type="entry name" value="PNPLA"/>
    <property type="match status" value="1"/>
</dbReference>
<evidence type="ECO:0000256" key="5">
    <source>
        <dbReference type="SAM" id="MobiDB-lite"/>
    </source>
</evidence>
<keyword evidence="2 4" id="KW-0442">Lipid degradation</keyword>
<feature type="short sequence motif" description="DGA/G" evidence="4">
    <location>
        <begin position="203"/>
        <end position="205"/>
    </location>
</feature>
<dbReference type="InterPro" id="IPR016035">
    <property type="entry name" value="Acyl_Trfase/lysoPLipase"/>
</dbReference>
<dbReference type="Proteomes" id="UP000813385">
    <property type="component" value="Unassembled WGS sequence"/>
</dbReference>
<dbReference type="PANTHER" id="PTHR24185">
    <property type="entry name" value="CALCIUM-INDEPENDENT PHOSPHOLIPASE A2-GAMMA"/>
    <property type="match status" value="1"/>
</dbReference>
<evidence type="ECO:0000256" key="1">
    <source>
        <dbReference type="ARBA" id="ARBA00022801"/>
    </source>
</evidence>
<evidence type="ECO:0000256" key="4">
    <source>
        <dbReference type="PROSITE-ProRule" id="PRU01161"/>
    </source>
</evidence>
<keyword evidence="1 4" id="KW-0378">Hydrolase</keyword>
<dbReference type="Pfam" id="PF01734">
    <property type="entry name" value="Patatin"/>
    <property type="match status" value="1"/>
</dbReference>
<feature type="domain" description="PNPLA" evidence="6">
    <location>
        <begin position="15"/>
        <end position="216"/>
    </location>
</feature>
<dbReference type="AlphaFoldDB" id="A0A8K0TA50"/>
<feature type="active site" description="Nucleophile" evidence="4">
    <location>
        <position position="57"/>
    </location>
</feature>
<evidence type="ECO:0000256" key="2">
    <source>
        <dbReference type="ARBA" id="ARBA00022963"/>
    </source>
</evidence>
<dbReference type="GO" id="GO:0016020">
    <property type="term" value="C:membrane"/>
    <property type="evidence" value="ECO:0007669"/>
    <property type="project" value="TreeGrafter"/>
</dbReference>
<evidence type="ECO:0000313" key="8">
    <source>
        <dbReference type="Proteomes" id="UP000813385"/>
    </source>
</evidence>
<proteinExistence type="predicted"/>
<keyword evidence="7" id="KW-0808">Transferase</keyword>
<dbReference type="OrthoDB" id="1658288at2759"/>
<comment type="caution">
    <text evidence="7">The sequence shown here is derived from an EMBL/GenBank/DDBJ whole genome shotgun (WGS) entry which is preliminary data.</text>
</comment>
<dbReference type="EMBL" id="JAGPXD010000007">
    <property type="protein sequence ID" value="KAH7347455.1"/>
    <property type="molecule type" value="Genomic_DNA"/>
</dbReference>
<dbReference type="GO" id="GO:0016740">
    <property type="term" value="F:transferase activity"/>
    <property type="evidence" value="ECO:0007669"/>
    <property type="project" value="UniProtKB-KW"/>
</dbReference>
<accession>A0A8K0TA50</accession>
<dbReference type="GO" id="GO:0019369">
    <property type="term" value="P:arachidonate metabolic process"/>
    <property type="evidence" value="ECO:0007669"/>
    <property type="project" value="TreeGrafter"/>
</dbReference>
<dbReference type="Gene3D" id="3.40.1090.10">
    <property type="entry name" value="Cytosolic phospholipase A2 catalytic domain"/>
    <property type="match status" value="1"/>
</dbReference>
<evidence type="ECO:0000259" key="6">
    <source>
        <dbReference type="PROSITE" id="PS51635"/>
    </source>
</evidence>
<reference evidence="7" key="1">
    <citation type="journal article" date="2021" name="Nat. Commun.">
        <title>Genetic determinants of endophytism in the Arabidopsis root mycobiome.</title>
        <authorList>
            <person name="Mesny F."/>
            <person name="Miyauchi S."/>
            <person name="Thiergart T."/>
            <person name="Pickel B."/>
            <person name="Atanasova L."/>
            <person name="Karlsson M."/>
            <person name="Huettel B."/>
            <person name="Barry K.W."/>
            <person name="Haridas S."/>
            <person name="Chen C."/>
            <person name="Bauer D."/>
            <person name="Andreopoulos W."/>
            <person name="Pangilinan J."/>
            <person name="LaButti K."/>
            <person name="Riley R."/>
            <person name="Lipzen A."/>
            <person name="Clum A."/>
            <person name="Drula E."/>
            <person name="Henrissat B."/>
            <person name="Kohler A."/>
            <person name="Grigoriev I.V."/>
            <person name="Martin F.M."/>
            <person name="Hacquard S."/>
        </authorList>
    </citation>
    <scope>NUCLEOTIDE SEQUENCE</scope>
    <source>
        <strain evidence="7">MPI-CAGE-AT-0016</strain>
    </source>
</reference>
<dbReference type="GO" id="GO:0016042">
    <property type="term" value="P:lipid catabolic process"/>
    <property type="evidence" value="ECO:0007669"/>
    <property type="project" value="UniProtKB-UniRule"/>
</dbReference>
<organism evidence="7 8">
    <name type="scientific">Plectosphaerella cucumerina</name>
    <dbReference type="NCBI Taxonomy" id="40658"/>
    <lineage>
        <taxon>Eukaryota</taxon>
        <taxon>Fungi</taxon>
        <taxon>Dikarya</taxon>
        <taxon>Ascomycota</taxon>
        <taxon>Pezizomycotina</taxon>
        <taxon>Sordariomycetes</taxon>
        <taxon>Hypocreomycetidae</taxon>
        <taxon>Glomerellales</taxon>
        <taxon>Plectosphaerellaceae</taxon>
        <taxon>Plectosphaerella</taxon>
    </lineage>
</organism>
<feature type="short sequence motif" description="GXSXG" evidence="4">
    <location>
        <begin position="55"/>
        <end position="59"/>
    </location>
</feature>
<sequence length="583" mass="65832">MTADQHGGKSPLRLLCFDGGGVRGLSSLFIIKQLMEAVNKQQPPKPCHFFHMIGGTSTGGMIAIMLGRLEMSIDDCIRAYSLMMDSVFTKQQHRVNIRGGIQARFDTAELERCIKSIVQQYSLGNNQDALMRDRDVSCKVFACAIPELVATEVVKFSTYTREFEADSDLFDNVRVWEVCRATAAASTFFDPIKLGPNGVPFLDGATGANNPIKELWTEAGKAFGDDFESRVQCVVSIGTGESGHVAWGKTAIGIVKALKEMATYTENAWRDFRANHKDLKNADRLYRFNVVRGLEKVGLEDAKSRATIQQMTTFYMSSEDMVDTLKRFKRISDTWQEGPEPSQAQALPIQPPPPRPAFSQGFLNLGRDSKYVNAQSAEKSYWSRLTYDGLVVYEGVYKVMRNKDTGEVTFDQFQRYFANLNPLPPGLKNMHLVRQIWLRLPLDNEPAKKDLVLAAIYMVHMEAIVDPNFLPNFDPNHSSRFSYHRNKFLGCYGNWVRCACGCGRVWSFANGFEGLQLDRWKNRNKVCEAEVPPKGQATGLFSKMFARGSEKKRKEALRLFDKNRVKWLAVQSDEARIQLSSTF</sequence>
<feature type="active site" description="Proton acceptor" evidence="4">
    <location>
        <position position="203"/>
    </location>
</feature>
<feature type="short sequence motif" description="GXGXXG" evidence="4">
    <location>
        <begin position="19"/>
        <end position="24"/>
    </location>
</feature>
<dbReference type="GO" id="GO:0046486">
    <property type="term" value="P:glycerolipid metabolic process"/>
    <property type="evidence" value="ECO:0007669"/>
    <property type="project" value="UniProtKB-ARBA"/>
</dbReference>
<name>A0A8K0TA50_9PEZI</name>
<gene>
    <name evidence="7" type="ORF">B0T11DRAFT_291321</name>
</gene>
<evidence type="ECO:0000256" key="3">
    <source>
        <dbReference type="ARBA" id="ARBA00023098"/>
    </source>
</evidence>
<keyword evidence="8" id="KW-1185">Reference proteome</keyword>
<dbReference type="GO" id="GO:0047499">
    <property type="term" value="F:calcium-independent phospholipase A2 activity"/>
    <property type="evidence" value="ECO:0007669"/>
    <property type="project" value="TreeGrafter"/>
</dbReference>
<evidence type="ECO:0000313" key="7">
    <source>
        <dbReference type="EMBL" id="KAH7347455.1"/>
    </source>
</evidence>
<dbReference type="InterPro" id="IPR002641">
    <property type="entry name" value="PNPLA_dom"/>
</dbReference>
<dbReference type="SUPFAM" id="SSF52151">
    <property type="entry name" value="FabD/lysophospholipase-like"/>
    <property type="match status" value="1"/>
</dbReference>
<dbReference type="PANTHER" id="PTHR24185:SF1">
    <property type="entry name" value="CALCIUM-INDEPENDENT PHOSPHOLIPASE A2-GAMMA"/>
    <property type="match status" value="1"/>
</dbReference>
<keyword evidence="3 4" id="KW-0443">Lipid metabolism</keyword>
<feature type="region of interest" description="Disordered" evidence="5">
    <location>
        <begin position="336"/>
        <end position="360"/>
    </location>
</feature>
<protein>
    <submittedName>
        <fullName evidence="7">Acyl transferase/acyl hydrolase/lysophospholipase</fullName>
    </submittedName>
</protein>
<dbReference type="CDD" id="cd07216">
    <property type="entry name" value="Pat17_PNPLA8_PNPLA9_like3"/>
    <property type="match status" value="1"/>
</dbReference>